<dbReference type="InterPro" id="IPR019196">
    <property type="entry name" value="ABC_transp_unknown"/>
</dbReference>
<dbReference type="Pfam" id="PF09822">
    <property type="entry name" value="ABC_transp_aux"/>
    <property type="match status" value="1"/>
</dbReference>
<keyword evidence="2" id="KW-0812">Transmembrane</keyword>
<feature type="region of interest" description="Disordered" evidence="1">
    <location>
        <begin position="1"/>
        <end position="23"/>
    </location>
</feature>
<comment type="caution">
    <text evidence="4">The sequence shown here is derived from an EMBL/GenBank/DDBJ whole genome shotgun (WGS) entry which is preliminary data.</text>
</comment>
<evidence type="ECO:0000256" key="2">
    <source>
        <dbReference type="SAM" id="Phobius"/>
    </source>
</evidence>
<reference evidence="4" key="2">
    <citation type="submission" date="2021-04" db="EMBL/GenBank/DDBJ databases">
        <authorList>
            <person name="Gilroy R."/>
        </authorList>
    </citation>
    <scope>NUCLEOTIDE SEQUENCE</scope>
    <source>
        <strain evidence="4">ChiBcec8-13705</strain>
    </source>
</reference>
<feature type="compositionally biased region" description="Basic residues" evidence="1">
    <location>
        <begin position="1"/>
        <end position="10"/>
    </location>
</feature>
<dbReference type="EMBL" id="DWYG01000082">
    <property type="protein sequence ID" value="HJB41897.1"/>
    <property type="molecule type" value="Genomic_DNA"/>
</dbReference>
<evidence type="ECO:0000259" key="3">
    <source>
        <dbReference type="Pfam" id="PF09822"/>
    </source>
</evidence>
<evidence type="ECO:0000313" key="5">
    <source>
        <dbReference type="Proteomes" id="UP000886803"/>
    </source>
</evidence>
<dbReference type="Proteomes" id="UP000886803">
    <property type="component" value="Unassembled WGS sequence"/>
</dbReference>
<keyword evidence="2" id="KW-0472">Membrane</keyword>
<feature type="compositionally biased region" description="Low complexity" evidence="1">
    <location>
        <begin position="11"/>
        <end position="22"/>
    </location>
</feature>
<reference evidence="4" key="1">
    <citation type="journal article" date="2021" name="PeerJ">
        <title>Extensive microbial diversity within the chicken gut microbiome revealed by metagenomics and culture.</title>
        <authorList>
            <person name="Gilroy R."/>
            <person name="Ravi A."/>
            <person name="Getino M."/>
            <person name="Pursley I."/>
            <person name="Horton D.L."/>
            <person name="Alikhan N.F."/>
            <person name="Baker D."/>
            <person name="Gharbi K."/>
            <person name="Hall N."/>
            <person name="Watson M."/>
            <person name="Adriaenssens E.M."/>
            <person name="Foster-Nyarko E."/>
            <person name="Jarju S."/>
            <person name="Secka A."/>
            <person name="Antonio M."/>
            <person name="Oren A."/>
            <person name="Chaudhuri R.R."/>
            <person name="La Ragione R."/>
            <person name="Hildebrand F."/>
            <person name="Pallen M.J."/>
        </authorList>
    </citation>
    <scope>NUCLEOTIDE SEQUENCE</scope>
    <source>
        <strain evidence="4">ChiBcec8-13705</strain>
    </source>
</reference>
<evidence type="ECO:0000256" key="1">
    <source>
        <dbReference type="SAM" id="MobiDB-lite"/>
    </source>
</evidence>
<dbReference type="AlphaFoldDB" id="A0A9D2S2W2"/>
<organism evidence="4 5">
    <name type="scientific">Candidatus Gemmiger avicola</name>
    <dbReference type="NCBI Taxonomy" id="2838605"/>
    <lineage>
        <taxon>Bacteria</taxon>
        <taxon>Bacillati</taxon>
        <taxon>Bacillota</taxon>
        <taxon>Clostridia</taxon>
        <taxon>Eubacteriales</taxon>
        <taxon>Gemmiger</taxon>
    </lineage>
</organism>
<feature type="domain" description="ABC-type uncharacterised transport system" evidence="3">
    <location>
        <begin position="200"/>
        <end position="402"/>
    </location>
</feature>
<evidence type="ECO:0000313" key="4">
    <source>
        <dbReference type="EMBL" id="HJB41897.1"/>
    </source>
</evidence>
<protein>
    <submittedName>
        <fullName evidence="4">GldG family protein</fullName>
    </submittedName>
</protein>
<name>A0A9D2S2W2_9FIRM</name>
<accession>A0A9D2S2W2</accession>
<proteinExistence type="predicted"/>
<gene>
    <name evidence="4" type="ORF">H9945_05295</name>
</gene>
<feature type="transmembrane region" description="Helical" evidence="2">
    <location>
        <begin position="31"/>
        <end position="53"/>
    </location>
</feature>
<sequence length="497" mass="53699">MKLNFHKKAGKAPAPQPTAAQKASRRRALHAGAYSTVLGAIVLVLVILLNLVMQAVPTKFTEFDISTGQMFTLSETTTSMLAALDKDVTAYYLAETGNEDTNITRILDRYAGQSSHFSWEQRDPALYPTFAAQYDAADATNGSVILVCGENSTLVDYYDMYEYDYSNYYTTGSYELNFAAENALTTGVAQVTRDTTYTLYALTGHGETSLGSDFTEVLDNAGITLEEINLTTTELPAEADAVLINAPQTDLTTDDLDTLRSYLEGGGRLLVTTSLLYETPNLDTLLAEYGMTREEGLLVETDPNYYAYRYAGTYLLPQLASNDVTAGIADGLYVFAPTAQGILTADDGETTAETASEKDLSFTTLLSTSDNAYSMLAYETATTLEQGENDPTGSFDVAVAAEDATSGSAVVWINCGYVFTDEINAAVSGGNAQLMGSILNWMNGEENATVIESRSMSAETLTVPSNLIMPLGLLFVIVLPLASLIIGVVIFILRRRR</sequence>
<keyword evidence="2" id="KW-1133">Transmembrane helix</keyword>
<feature type="transmembrane region" description="Helical" evidence="2">
    <location>
        <begin position="467"/>
        <end position="493"/>
    </location>
</feature>